<sequence>MRAGKLDKTISIERHALTVDDYGTQTEGWTEIATVRAQLVQSSTEEFMRSFGSTGETAVIFRIRHRAGLKVADRVTDQGQAYDVKEIKELGRREGLDLRCVAVGV</sequence>
<reference evidence="2" key="1">
    <citation type="submission" date="2016-10" db="EMBL/GenBank/DDBJ databases">
        <authorList>
            <person name="Wibberg D."/>
        </authorList>
    </citation>
    <scope>NUCLEOTIDE SEQUENCE [LARGE SCALE GENOMIC DNA]</scope>
</reference>
<organism evidence="1 2">
    <name type="scientific">Agrobacterium rosae</name>
    <dbReference type="NCBI Taxonomy" id="1972867"/>
    <lineage>
        <taxon>Bacteria</taxon>
        <taxon>Pseudomonadati</taxon>
        <taxon>Pseudomonadota</taxon>
        <taxon>Alphaproteobacteria</taxon>
        <taxon>Hyphomicrobiales</taxon>
        <taxon>Rhizobiaceae</taxon>
        <taxon>Rhizobium/Agrobacterium group</taxon>
        <taxon>Agrobacterium</taxon>
    </lineage>
</organism>
<evidence type="ECO:0000313" key="1">
    <source>
        <dbReference type="EMBL" id="SCX27199.1"/>
    </source>
</evidence>
<dbReference type="AlphaFoldDB" id="A0A1R3U0J6"/>
<dbReference type="NCBIfam" id="TIGR01563">
    <property type="entry name" value="gp16_SPP1"/>
    <property type="match status" value="1"/>
</dbReference>
<evidence type="ECO:0000313" key="2">
    <source>
        <dbReference type="Proteomes" id="UP000187891"/>
    </source>
</evidence>
<dbReference type="Proteomes" id="UP000187891">
    <property type="component" value="Unassembled WGS sequence"/>
</dbReference>
<dbReference type="InterPro" id="IPR008767">
    <property type="entry name" value="Phage_SPP1_head-tail_adaptor"/>
</dbReference>
<dbReference type="InterPro" id="IPR038666">
    <property type="entry name" value="SSP1_head-tail_sf"/>
</dbReference>
<dbReference type="EMBL" id="FMUE01000007">
    <property type="protein sequence ID" value="SCX27199.1"/>
    <property type="molecule type" value="Genomic_DNA"/>
</dbReference>
<protein>
    <submittedName>
        <fullName evidence="1">Putative phage head-tail adaptor</fullName>
    </submittedName>
</protein>
<dbReference type="Gene3D" id="2.40.10.270">
    <property type="entry name" value="Bacteriophage SPP1 head-tail adaptor protein"/>
    <property type="match status" value="1"/>
</dbReference>
<dbReference type="STRING" id="1907666.DSM25559_2961"/>
<dbReference type="Pfam" id="PF05521">
    <property type="entry name" value="Phage_HCP"/>
    <property type="match status" value="1"/>
</dbReference>
<accession>A0A1R3U0J6</accession>
<name>A0A1R3U0J6_9HYPH</name>
<proteinExistence type="predicted"/>
<gene>
    <name evidence="1" type="ORF">DSM25559_2961</name>
</gene>
<dbReference type="RefSeq" id="WP_077120719.1">
    <property type="nucleotide sequence ID" value="NZ_FMUE01000007.1"/>
</dbReference>